<evidence type="ECO:0000256" key="2">
    <source>
        <dbReference type="SAM" id="MobiDB-lite"/>
    </source>
</evidence>
<name>A0A078A7P9_STYLE</name>
<evidence type="ECO:0000313" key="4">
    <source>
        <dbReference type="EMBL" id="CDW76811.1"/>
    </source>
</evidence>
<protein>
    <submittedName>
        <fullName evidence="4">Radial spoke head containing protein</fullName>
    </submittedName>
</protein>
<feature type="region of interest" description="Disordered" evidence="2">
    <location>
        <begin position="435"/>
        <end position="462"/>
    </location>
</feature>
<keyword evidence="1" id="KW-0863">Zinc-finger</keyword>
<dbReference type="OrthoDB" id="287481at2759"/>
<feature type="compositionally biased region" description="Basic and acidic residues" evidence="2">
    <location>
        <begin position="447"/>
        <end position="457"/>
    </location>
</feature>
<dbReference type="AlphaFoldDB" id="A0A078A7P9"/>
<organism evidence="4 5">
    <name type="scientific">Stylonychia lemnae</name>
    <name type="common">Ciliate</name>
    <dbReference type="NCBI Taxonomy" id="5949"/>
    <lineage>
        <taxon>Eukaryota</taxon>
        <taxon>Sar</taxon>
        <taxon>Alveolata</taxon>
        <taxon>Ciliophora</taxon>
        <taxon>Intramacronucleata</taxon>
        <taxon>Spirotrichea</taxon>
        <taxon>Stichotrichia</taxon>
        <taxon>Sporadotrichida</taxon>
        <taxon>Oxytrichidae</taxon>
        <taxon>Stylonychinae</taxon>
        <taxon>Stylonychia</taxon>
    </lineage>
</organism>
<accession>A0A078A7P9</accession>
<evidence type="ECO:0000313" key="5">
    <source>
        <dbReference type="Proteomes" id="UP000039865"/>
    </source>
</evidence>
<dbReference type="EMBL" id="CCKQ01005563">
    <property type="protein sequence ID" value="CDW76811.1"/>
    <property type="molecule type" value="Genomic_DNA"/>
</dbReference>
<evidence type="ECO:0000259" key="3">
    <source>
        <dbReference type="PROSITE" id="PS50089"/>
    </source>
</evidence>
<dbReference type="GO" id="GO:0008270">
    <property type="term" value="F:zinc ion binding"/>
    <property type="evidence" value="ECO:0007669"/>
    <property type="project" value="UniProtKB-KW"/>
</dbReference>
<dbReference type="Proteomes" id="UP000039865">
    <property type="component" value="Unassembled WGS sequence"/>
</dbReference>
<dbReference type="InterPro" id="IPR013083">
    <property type="entry name" value="Znf_RING/FYVE/PHD"/>
</dbReference>
<reference evidence="4 5" key="1">
    <citation type="submission" date="2014-06" db="EMBL/GenBank/DDBJ databases">
        <authorList>
            <person name="Swart Estienne"/>
        </authorList>
    </citation>
    <scope>NUCLEOTIDE SEQUENCE [LARGE SCALE GENOMIC DNA]</scope>
    <source>
        <strain evidence="4 5">130c</strain>
    </source>
</reference>
<sequence>MGIELIFIVNKDKLNQSLMTCSLCYLIFVNPVLCKICHNHFCQMCLQKYLKDNDKKCPVDKTILKADDILKPAPQVQQQLEEVQINCQLCSNIFKLKEIESHVKKVHLSGSDVNSNQNSLRQSRQIPEKSKEKTIGRSIEDTIKETLGTQKSVTFKDQKNVMQSGVSNMSGNIQNLSNQFQENPYKTEQQQKLNQSFQSQIQAQLKSIQDNEPLSRTMNNKNSLDLRYSTPKPDSNNVLGIKLAYNKDRDSPLKIERTVQHQKEKFFENIKPNIYTDMLISTIATQRQHLNNSALLNMKSTSLSRNMDQTLTSDQLQQNQTMKDNLSLLSSIKYDSINDKISFIERKQKRSQEKEKLRNTSHYVSQLSYHGVIPDDQYITLPRIMYNLPEKNPHLSNQRVEGGRVNVRSFKIQKFQNDLLKSQFQSSLERAGFTDRNMSEGKQTNGEMKESQMEQRKSRSMRVKAQQKKIKDFERLSAIRSQKFIICRIPLVGKTTRQKKWRKYVKSYSKVSFTIIMVVGYRQFEIDSRPE</sequence>
<evidence type="ECO:0000256" key="1">
    <source>
        <dbReference type="PROSITE-ProRule" id="PRU00175"/>
    </source>
</evidence>
<proteinExistence type="predicted"/>
<dbReference type="Gene3D" id="3.30.40.10">
    <property type="entry name" value="Zinc/RING finger domain, C3HC4 (zinc finger)"/>
    <property type="match status" value="1"/>
</dbReference>
<dbReference type="PROSITE" id="PS50089">
    <property type="entry name" value="ZF_RING_2"/>
    <property type="match status" value="1"/>
</dbReference>
<feature type="compositionally biased region" description="Polar residues" evidence="2">
    <location>
        <begin position="111"/>
        <end position="125"/>
    </location>
</feature>
<feature type="region of interest" description="Disordered" evidence="2">
    <location>
        <begin position="110"/>
        <end position="134"/>
    </location>
</feature>
<keyword evidence="1" id="KW-0479">Metal-binding</keyword>
<dbReference type="OMA" id="CCVGMPA"/>
<keyword evidence="5" id="KW-1185">Reference proteome</keyword>
<keyword evidence="1" id="KW-0862">Zinc</keyword>
<dbReference type="InParanoid" id="A0A078A7P9"/>
<dbReference type="InterPro" id="IPR001841">
    <property type="entry name" value="Znf_RING"/>
</dbReference>
<dbReference type="SUPFAM" id="SSF57850">
    <property type="entry name" value="RING/U-box"/>
    <property type="match status" value="1"/>
</dbReference>
<feature type="domain" description="RING-type" evidence="3">
    <location>
        <begin position="21"/>
        <end position="61"/>
    </location>
</feature>
<gene>
    <name evidence="4" type="primary">Contig14320.g15255</name>
    <name evidence="4" type="ORF">STYLEM_5774</name>
</gene>